<feature type="transmembrane region" description="Helical" evidence="2">
    <location>
        <begin position="122"/>
        <end position="141"/>
    </location>
</feature>
<gene>
    <name evidence="3" type="ORF">SAMN04489764_2507</name>
</gene>
<feature type="transmembrane region" description="Helical" evidence="2">
    <location>
        <begin position="86"/>
        <end position="110"/>
    </location>
</feature>
<feature type="region of interest" description="Disordered" evidence="1">
    <location>
        <begin position="150"/>
        <end position="531"/>
    </location>
</feature>
<evidence type="ECO:0000313" key="4">
    <source>
        <dbReference type="Proteomes" id="UP000217103"/>
    </source>
</evidence>
<feature type="transmembrane region" description="Helical" evidence="2">
    <location>
        <begin position="54"/>
        <end position="74"/>
    </location>
</feature>
<proteinExistence type="predicted"/>
<keyword evidence="2" id="KW-1133">Transmembrane helix</keyword>
<protein>
    <submittedName>
        <fullName evidence="3">Uncharacterized protein</fullName>
    </submittedName>
</protein>
<accession>A0A1H1EJ88</accession>
<dbReference type="RefSeq" id="WP_093259194.1">
    <property type="nucleotide sequence ID" value="NZ_FNKK01000002.1"/>
</dbReference>
<feature type="compositionally biased region" description="Polar residues" evidence="1">
    <location>
        <begin position="324"/>
        <end position="343"/>
    </location>
</feature>
<dbReference type="Proteomes" id="UP000217103">
    <property type="component" value="Unassembled WGS sequence"/>
</dbReference>
<evidence type="ECO:0000313" key="3">
    <source>
        <dbReference type="EMBL" id="SDQ88841.1"/>
    </source>
</evidence>
<keyword evidence="4" id="KW-1185">Reference proteome</keyword>
<feature type="transmembrane region" description="Helical" evidence="2">
    <location>
        <begin position="12"/>
        <end position="34"/>
    </location>
</feature>
<sequence>MIRIEASRLREPAAWIMFAVAAIQILVAVERMLIPESTLLGVTGSSFADRAAMQFSVFVSPVYAALLLGAVVVTTRFGDPTPRAKIISYAAFGGLAVSSLFGVVAFLAGLFARDGARNVLEFLVVGAAQVALILLALLYLLPQVFPARPQAQAPAGGFGHPPQGPGQQPFGAPGQPAQAPYQPAEGGQPSQGQFPQQGQPGFPQQGMAGQQPFGTPGQQQPYASPEQSAFPGTTGQQQPFGQEQSQTQQPFGQEQPQTQQPFGAPQPQASYTEHPTPALPALPPSSPDAAQPGADPYQPPSPYQQQNQDVSYRPHGGESGYQQGGDQSYRPNPYQQQPEQAQGSFADRPSFPQPGAGQGAFGDASHRPETQQGGAFGAADHVQDGAPAVTPFPQHSPGQSGYGTPYQQGQASEGQPFSGFSGGEYARPAGQGGYEEPSPIDPRNQQLAQAYQQAEVYQQAQAQPAFPGQHYDNPFGHPQTPPASYTGGGQVGYGGQAAGAANAFGPQAQQREGDGAIDPTAIYTPGEQQRG</sequence>
<feature type="compositionally biased region" description="Low complexity" evidence="1">
    <location>
        <begin position="498"/>
        <end position="510"/>
    </location>
</feature>
<name>A0A1H1EJ88_9ACTN</name>
<keyword evidence="2" id="KW-0812">Transmembrane</keyword>
<organism evidence="3 4">
    <name type="scientific">Thermostaphylospora chromogena</name>
    <dbReference type="NCBI Taxonomy" id="35622"/>
    <lineage>
        <taxon>Bacteria</taxon>
        <taxon>Bacillati</taxon>
        <taxon>Actinomycetota</taxon>
        <taxon>Actinomycetes</taxon>
        <taxon>Streptosporangiales</taxon>
        <taxon>Thermomonosporaceae</taxon>
        <taxon>Thermostaphylospora</taxon>
    </lineage>
</organism>
<evidence type="ECO:0000256" key="2">
    <source>
        <dbReference type="SAM" id="Phobius"/>
    </source>
</evidence>
<feature type="compositionally biased region" description="Low complexity" evidence="1">
    <location>
        <begin position="165"/>
        <end position="221"/>
    </location>
</feature>
<feature type="compositionally biased region" description="Low complexity" evidence="1">
    <location>
        <begin position="445"/>
        <end position="465"/>
    </location>
</feature>
<feature type="compositionally biased region" description="Gly residues" evidence="1">
    <location>
        <begin position="486"/>
        <end position="497"/>
    </location>
</feature>
<dbReference type="AlphaFoldDB" id="A0A1H1EJ88"/>
<feature type="compositionally biased region" description="Low complexity" evidence="1">
    <location>
        <begin position="230"/>
        <end position="263"/>
    </location>
</feature>
<dbReference type="OrthoDB" id="3431999at2"/>
<feature type="compositionally biased region" description="Pro residues" evidence="1">
    <location>
        <begin position="277"/>
        <end position="286"/>
    </location>
</feature>
<keyword evidence="2" id="KW-0472">Membrane</keyword>
<dbReference type="EMBL" id="FNKK01000002">
    <property type="protein sequence ID" value="SDQ88841.1"/>
    <property type="molecule type" value="Genomic_DNA"/>
</dbReference>
<evidence type="ECO:0000256" key="1">
    <source>
        <dbReference type="SAM" id="MobiDB-lite"/>
    </source>
</evidence>
<feature type="compositionally biased region" description="Polar residues" evidence="1">
    <location>
        <begin position="405"/>
        <end position="415"/>
    </location>
</feature>
<reference evidence="3 4" key="1">
    <citation type="submission" date="2016-10" db="EMBL/GenBank/DDBJ databases">
        <authorList>
            <person name="de Groot N.N."/>
        </authorList>
    </citation>
    <scope>NUCLEOTIDE SEQUENCE [LARGE SCALE GENOMIC DNA]</scope>
    <source>
        <strain evidence="3 4">DSM 43794</strain>
    </source>
</reference>
<dbReference type="STRING" id="35622.SAMN04489764_2507"/>